<comment type="caution">
    <text evidence="2">The sequence shown here is derived from an EMBL/GenBank/DDBJ whole genome shotgun (WGS) entry which is preliminary data.</text>
</comment>
<dbReference type="Proteomes" id="UP001595803">
    <property type="component" value="Unassembled WGS sequence"/>
</dbReference>
<organism evidence="2 3">
    <name type="scientific">Deinococcus rufus</name>
    <dbReference type="NCBI Taxonomy" id="2136097"/>
    <lineage>
        <taxon>Bacteria</taxon>
        <taxon>Thermotogati</taxon>
        <taxon>Deinococcota</taxon>
        <taxon>Deinococci</taxon>
        <taxon>Deinococcales</taxon>
        <taxon>Deinococcaceae</taxon>
        <taxon>Deinococcus</taxon>
    </lineage>
</organism>
<feature type="region of interest" description="Disordered" evidence="1">
    <location>
        <begin position="1"/>
        <end position="77"/>
    </location>
</feature>
<proteinExistence type="predicted"/>
<feature type="compositionally biased region" description="Low complexity" evidence="1">
    <location>
        <begin position="31"/>
        <end position="46"/>
    </location>
</feature>
<sequence>MTKRDDEQGGLPSDAGNGMSDRAGNYDESETGMTDTPTGTSTAGDGNAVPGVDGERPAMDTGTSFGVDPNDDERQGG</sequence>
<evidence type="ECO:0000313" key="3">
    <source>
        <dbReference type="Proteomes" id="UP001595803"/>
    </source>
</evidence>
<protein>
    <submittedName>
        <fullName evidence="2">Uncharacterized protein</fullName>
    </submittedName>
</protein>
<name>A0ABV7Z8M0_9DEIO</name>
<gene>
    <name evidence="2" type="ORF">ACFOSB_10630</name>
</gene>
<dbReference type="RefSeq" id="WP_322472720.1">
    <property type="nucleotide sequence ID" value="NZ_JBHRZG010000010.1"/>
</dbReference>
<dbReference type="EMBL" id="JBHRZG010000010">
    <property type="protein sequence ID" value="MFC3833315.1"/>
    <property type="molecule type" value="Genomic_DNA"/>
</dbReference>
<evidence type="ECO:0000313" key="2">
    <source>
        <dbReference type="EMBL" id="MFC3833315.1"/>
    </source>
</evidence>
<keyword evidence="3" id="KW-1185">Reference proteome</keyword>
<accession>A0ABV7Z8M0</accession>
<evidence type="ECO:0000256" key="1">
    <source>
        <dbReference type="SAM" id="MobiDB-lite"/>
    </source>
</evidence>
<reference evidence="3" key="1">
    <citation type="journal article" date="2019" name="Int. J. Syst. Evol. Microbiol.">
        <title>The Global Catalogue of Microorganisms (GCM) 10K type strain sequencing project: providing services to taxonomists for standard genome sequencing and annotation.</title>
        <authorList>
            <consortium name="The Broad Institute Genomics Platform"/>
            <consortium name="The Broad Institute Genome Sequencing Center for Infectious Disease"/>
            <person name="Wu L."/>
            <person name="Ma J."/>
        </authorList>
    </citation>
    <scope>NUCLEOTIDE SEQUENCE [LARGE SCALE GENOMIC DNA]</scope>
    <source>
        <strain evidence="3">CCTCC AB 2017081</strain>
    </source>
</reference>